<dbReference type="Proteomes" id="UP001396334">
    <property type="component" value="Unassembled WGS sequence"/>
</dbReference>
<sequence length="264" mass="30363">MICSRFCFASHHACSGRLDPYSSVNKNHVDLTLRRGSNVRKTPTKYGMLMRQNSERLMRQGCLSGWSYGKNCRFRWFNYLKLGINKGELTAEEDQNLFKSHAEFGSSSRKKTGEATIDGQRSQFGMRETFERHWFFGPLYCSEMDLEELLALELANEVFIKTSWMGVMKLVLVSNSRVVLNWIENPVSNTRLDGDGNMRLWIERVYFVSAATGLVVESCLVGYFFSLLLLQMCVTIYIVFVWIEGAYSESVVFKIVGKVVFMSF</sequence>
<organism evidence="2 3">
    <name type="scientific">Hibiscus sabdariffa</name>
    <name type="common">roselle</name>
    <dbReference type="NCBI Taxonomy" id="183260"/>
    <lineage>
        <taxon>Eukaryota</taxon>
        <taxon>Viridiplantae</taxon>
        <taxon>Streptophyta</taxon>
        <taxon>Embryophyta</taxon>
        <taxon>Tracheophyta</taxon>
        <taxon>Spermatophyta</taxon>
        <taxon>Magnoliopsida</taxon>
        <taxon>eudicotyledons</taxon>
        <taxon>Gunneridae</taxon>
        <taxon>Pentapetalae</taxon>
        <taxon>rosids</taxon>
        <taxon>malvids</taxon>
        <taxon>Malvales</taxon>
        <taxon>Malvaceae</taxon>
        <taxon>Malvoideae</taxon>
        <taxon>Hibiscus</taxon>
    </lineage>
</organism>
<protein>
    <submittedName>
        <fullName evidence="2">Uncharacterized protein</fullName>
    </submittedName>
</protein>
<reference evidence="2 3" key="1">
    <citation type="journal article" date="2024" name="G3 (Bethesda)">
        <title>Genome assembly of Hibiscus sabdariffa L. provides insights into metabolisms of medicinal natural products.</title>
        <authorList>
            <person name="Kim T."/>
        </authorList>
    </citation>
    <scope>NUCLEOTIDE SEQUENCE [LARGE SCALE GENOMIC DNA]</scope>
    <source>
        <strain evidence="2">TK-2024</strain>
        <tissue evidence="2">Old leaves</tissue>
    </source>
</reference>
<dbReference type="InterPro" id="IPR009057">
    <property type="entry name" value="Homeodomain-like_sf"/>
</dbReference>
<dbReference type="SUPFAM" id="SSF46689">
    <property type="entry name" value="Homeodomain-like"/>
    <property type="match status" value="1"/>
</dbReference>
<keyword evidence="1" id="KW-0472">Membrane</keyword>
<accession>A0ABR2PQF7</accession>
<evidence type="ECO:0000313" key="2">
    <source>
        <dbReference type="EMBL" id="KAK8990686.1"/>
    </source>
</evidence>
<keyword evidence="1" id="KW-0812">Transmembrane</keyword>
<proteinExistence type="predicted"/>
<name>A0ABR2PQF7_9ROSI</name>
<keyword evidence="3" id="KW-1185">Reference proteome</keyword>
<evidence type="ECO:0000313" key="3">
    <source>
        <dbReference type="Proteomes" id="UP001396334"/>
    </source>
</evidence>
<comment type="caution">
    <text evidence="2">The sequence shown here is derived from an EMBL/GenBank/DDBJ whole genome shotgun (WGS) entry which is preliminary data.</text>
</comment>
<dbReference type="EMBL" id="JBBPBN010000053">
    <property type="protein sequence ID" value="KAK8990686.1"/>
    <property type="molecule type" value="Genomic_DNA"/>
</dbReference>
<evidence type="ECO:0000256" key="1">
    <source>
        <dbReference type="SAM" id="Phobius"/>
    </source>
</evidence>
<keyword evidence="1" id="KW-1133">Transmembrane helix</keyword>
<feature type="transmembrane region" description="Helical" evidence="1">
    <location>
        <begin position="220"/>
        <end position="243"/>
    </location>
</feature>
<gene>
    <name evidence="2" type="ORF">V6N11_028651</name>
</gene>